<evidence type="ECO:0000313" key="2">
    <source>
        <dbReference type="EMBL" id="CDM23118.1"/>
    </source>
</evidence>
<dbReference type="EMBL" id="HG916765">
    <property type="protein sequence ID" value="CDM23118.1"/>
    <property type="molecule type" value="Genomic_DNA"/>
</dbReference>
<dbReference type="RefSeq" id="WP_052355562.1">
    <property type="nucleotide sequence ID" value="NZ_HG916765.1"/>
</dbReference>
<dbReference type="eggNOG" id="COG2931">
    <property type="taxonomic scope" value="Bacteria"/>
</dbReference>
<dbReference type="NCBIfam" id="TIGR02059">
    <property type="entry name" value="swm_rep_I"/>
    <property type="match status" value="1"/>
</dbReference>
<dbReference type="eggNOG" id="COG2373">
    <property type="taxonomic scope" value="Bacteria"/>
</dbReference>
<proteinExistence type="predicted"/>
<evidence type="ECO:0000256" key="1">
    <source>
        <dbReference type="SAM" id="MobiDB-lite"/>
    </source>
</evidence>
<dbReference type="Gene3D" id="2.150.10.10">
    <property type="entry name" value="Serralysin-like metalloprotease, C-terminal"/>
    <property type="match status" value="1"/>
</dbReference>
<dbReference type="InterPro" id="IPR011050">
    <property type="entry name" value="Pectin_lyase_fold/virulence"/>
</dbReference>
<dbReference type="HOGENOM" id="CLU_392215_0_0_4"/>
<dbReference type="InterPro" id="IPR011801">
    <property type="entry name" value="Swm_rep_I_cyn"/>
</dbReference>
<feature type="compositionally biased region" description="Gly residues" evidence="1">
    <location>
        <begin position="217"/>
        <end position="232"/>
    </location>
</feature>
<accession>W8WTV8</accession>
<protein>
    <submittedName>
        <fullName evidence="2">Uncharacterized protein</fullName>
    </submittedName>
</protein>
<dbReference type="Proteomes" id="UP000019805">
    <property type="component" value="Chromosome"/>
</dbReference>
<sequence length="823" mass="83734">MAVDLFNEQWYLDQNPDVAAAVAAGLTTAYQHFMAYGQYESRAPSALFDPTFYLDQNPDVAAAVAAGLASAYEHFLLYGQSEPRTISPFIDLAAYANANPDLAAVEGLNLYQHLVTYGLHENRDLGNGITLGQFANDPVFNAALADPDHILEALARIAEVAPFLPDFQPPEGWTPPADTPIPTDFVPPEGLLLVVPPSVTVPEGTELPDTFKPVDSGSGGTGGTGGSGGGGGGDTVAPVFQSAAINTDGSKLIMTYDGALSGTTAATTAFTVKVDDADNAVTAVTIDGSTVQLTLTTPVSKGQAVTVAYDDPSTGNDSHAIQDAAGNDAATLAATAVTNGTTYIHVAAGGDIKAAIAAAADGDTIYLAKGTHNIPEEISITKAISIVGADDDTSDTAQDVVINTAAGVRAFVVNGTVTGTVSITGIQVTGGSEAVTIDGSTLPLQANVGSLVVTNSTFISQTNGGLVIGLNHKDSSLGNLFIDKVIFDQSATGLSQNTDASHAAGIMMFGFDGGKASISNVTIKGLADKGTTNASPWYGIQIQGAQNSELGGGVWVNGPELNNAENSAIALNNVTLEGGFSKNAVAVFNYENIDHLSITDMAFTDSASGWGTGLNVDGIMDNYDASAWTFSAGAKIALQGNATAHTVTGSTITGTDFDDTIVGKTGMDTLIGGAGQNTFVFSNTSTGTPSDTNFDTIEHWIAGTNNIIDFGATTLVIHHGGSSAVAGKASISNTGVATFHADDDTLAEQLTAVEAAISAIGSSPPTAGGVAIWQNGGDAYLFISDADSGLTATDVLIKLTGVYLSNDGLTITAGDITGIAMTA</sequence>
<dbReference type="SUPFAM" id="SSF51126">
    <property type="entry name" value="Pectin lyase-like"/>
    <property type="match status" value="1"/>
</dbReference>
<gene>
    <name evidence="2" type="ORF">BN940_03216</name>
</gene>
<dbReference type="Pfam" id="PF13753">
    <property type="entry name" value="SWM_repeat"/>
    <property type="match status" value="1"/>
</dbReference>
<keyword evidence="3" id="KW-1185">Reference proteome</keyword>
<evidence type="ECO:0000313" key="3">
    <source>
        <dbReference type="Proteomes" id="UP000019805"/>
    </source>
</evidence>
<dbReference type="InterPro" id="IPR011049">
    <property type="entry name" value="Serralysin-like_metalloprot_C"/>
</dbReference>
<reference evidence="2 3" key="1">
    <citation type="journal article" date="2014" name="BMC Microbiol.">
        <title>The oxygen-independent metabolism of cyclic monoterpenes in Castellaniella defragrans 65Phen.</title>
        <authorList>
            <person name="Petasch J."/>
            <person name="Disch E.M."/>
            <person name="Markert S."/>
            <person name="Becher D."/>
            <person name="Schweder T."/>
            <person name="Huttel B."/>
            <person name="Reinhardt R."/>
            <person name="Harder J."/>
        </authorList>
    </citation>
    <scope>NUCLEOTIDE SEQUENCE [LARGE SCALE GENOMIC DNA]</scope>
    <source>
        <strain evidence="2">65Phen</strain>
    </source>
</reference>
<name>W8WTV8_CASD6</name>
<dbReference type="AlphaFoldDB" id="W8WTV8"/>
<organism evidence="2 3">
    <name type="scientific">Castellaniella defragrans (strain DSM 12143 / CCUG 39792 / 65Phen)</name>
    <name type="common">Alcaligenes defragrans</name>
    <dbReference type="NCBI Taxonomy" id="1437824"/>
    <lineage>
        <taxon>Bacteria</taxon>
        <taxon>Pseudomonadati</taxon>
        <taxon>Pseudomonadota</taxon>
        <taxon>Betaproteobacteria</taxon>
        <taxon>Burkholderiales</taxon>
        <taxon>Alcaligenaceae</taxon>
        <taxon>Castellaniella</taxon>
    </lineage>
</organism>
<dbReference type="KEGG" id="cdn:BN940_03216"/>
<dbReference type="STRING" id="1437824.BN940_03216"/>
<dbReference type="InterPro" id="IPR028059">
    <property type="entry name" value="SWM_rpt"/>
</dbReference>
<feature type="region of interest" description="Disordered" evidence="1">
    <location>
        <begin position="203"/>
        <end position="232"/>
    </location>
</feature>
<dbReference type="OrthoDB" id="574053at2"/>